<keyword evidence="1 10" id="KW-0813">Transport</keyword>
<accession>A0A060TA45</accession>
<name>A0A060TA45_BLAAD</name>
<evidence type="ECO:0000256" key="1">
    <source>
        <dbReference type="ARBA" id="ARBA00022448"/>
    </source>
</evidence>
<keyword evidence="3 10" id="KW-0812">Transmembrane</keyword>
<evidence type="ECO:0000256" key="4">
    <source>
        <dbReference type="ARBA" id="ARBA00022737"/>
    </source>
</evidence>
<dbReference type="PANTHER" id="PTHR23284">
    <property type="entry name" value="PROLACTIN REGULATORY ELEMENT BINDING PROTEIN"/>
    <property type="match status" value="1"/>
</dbReference>
<dbReference type="GO" id="GO:0015031">
    <property type="term" value="P:protein transport"/>
    <property type="evidence" value="ECO:0007669"/>
    <property type="project" value="UniProtKB-KW"/>
</dbReference>
<keyword evidence="5 10" id="KW-0256">Endoplasmic reticulum</keyword>
<dbReference type="InterPro" id="IPR045260">
    <property type="entry name" value="Sec12-like"/>
</dbReference>
<keyword evidence="6" id="KW-0931">ER-Golgi transport</keyword>
<keyword evidence="2 10" id="KW-0853">WD repeat</keyword>
<dbReference type="SUPFAM" id="SSF69322">
    <property type="entry name" value="Tricorn protease domain 2"/>
    <property type="match status" value="1"/>
</dbReference>
<gene>
    <name evidence="11" type="ORF">GNLVRS02_ARAD1C42306g</name>
</gene>
<comment type="similarity">
    <text evidence="10">Belongs to the WD repeat SEC12 family.</text>
</comment>
<sequence length="443" mass="47741">MPAGPLGVVDVGYPVFASDWASDSKLIVGGGGGEGKNGIKNKITLIRAHKSGNQEKPVEVKDEIVLPDGEDNPTSLAVHKDLIYAGVNRSQQKVKANENDHLRVVSMENNELNSKNVFHSSSVDEYQKCTQASASIVAFCSATSPGTLYAVSPKDLELLYSKKAEGEINDVHISPEGSKVAFCTAKKIVVLETVSGKQLLTIDRPKEGDKSFSKIRFISEDYIVAALNITGKKGVVLSKYSVSDGSVAVSKKLSSRIKAVVAFDAQGKFAAVGTSDFSIVIVSSDNLKQLFMQTQVHPFAITSISINPAGTVIGSTSVAGTVHFLDIPADGEFHRTRATVKWSVISVILTLLMAIAIQFLVKQQIIDALIPNRSLLRFSQPVSELVETASQTSTMATETIAPIIEEDAVEKEEDDDIETESVTEYVTRYVTESEASPSDDRED</sequence>
<evidence type="ECO:0000256" key="8">
    <source>
        <dbReference type="ARBA" id="ARBA00022989"/>
    </source>
</evidence>
<evidence type="ECO:0000313" key="11">
    <source>
        <dbReference type="EMBL" id="CDP35737.1"/>
    </source>
</evidence>
<dbReference type="EMBL" id="HG937693">
    <property type="protein sequence ID" value="CDP35737.1"/>
    <property type="molecule type" value="Genomic_DNA"/>
</dbReference>
<feature type="transmembrane region" description="Helical" evidence="10">
    <location>
        <begin position="342"/>
        <end position="361"/>
    </location>
</feature>
<dbReference type="GO" id="GO:0005085">
    <property type="term" value="F:guanyl-nucleotide exchange factor activity"/>
    <property type="evidence" value="ECO:0007669"/>
    <property type="project" value="InterPro"/>
</dbReference>
<comment type="subcellular location">
    <subcellularLocation>
        <location evidence="10">Endoplasmic reticulum membrane</location>
        <topology evidence="10">Single-pass type II membrane protein</topology>
    </subcellularLocation>
    <subcellularLocation>
        <location evidence="10">Golgi apparatus membrane</location>
        <topology evidence="10">Single-pass type II membrane protein</topology>
    </subcellularLocation>
</comment>
<evidence type="ECO:0000256" key="2">
    <source>
        <dbReference type="ARBA" id="ARBA00022574"/>
    </source>
</evidence>
<evidence type="ECO:0000256" key="3">
    <source>
        <dbReference type="ARBA" id="ARBA00022692"/>
    </source>
</evidence>
<organism evidence="11">
    <name type="scientific">Blastobotrys adeninivorans</name>
    <name type="common">Yeast</name>
    <name type="synonym">Arxula adeninivorans</name>
    <dbReference type="NCBI Taxonomy" id="409370"/>
    <lineage>
        <taxon>Eukaryota</taxon>
        <taxon>Fungi</taxon>
        <taxon>Dikarya</taxon>
        <taxon>Ascomycota</taxon>
        <taxon>Saccharomycotina</taxon>
        <taxon>Dipodascomycetes</taxon>
        <taxon>Dipodascales</taxon>
        <taxon>Trichomonascaceae</taxon>
        <taxon>Blastobotrys</taxon>
    </lineage>
</organism>
<evidence type="ECO:0000256" key="9">
    <source>
        <dbReference type="ARBA" id="ARBA00023136"/>
    </source>
</evidence>
<evidence type="ECO:0000256" key="6">
    <source>
        <dbReference type="ARBA" id="ARBA00022892"/>
    </source>
</evidence>
<proteinExistence type="inferred from homology"/>
<keyword evidence="7 10" id="KW-0653">Protein transport</keyword>
<dbReference type="PhylomeDB" id="A0A060TA45"/>
<comment type="function">
    <text evidence="10">Guanine nucleotide-exchange factor (GEF) required for the formation or budding of transport vesicles from the ER.</text>
</comment>
<protein>
    <recommendedName>
        <fullName evidence="10">Guanine nucleotide-exchange factor SEC12</fullName>
    </recommendedName>
</protein>
<keyword evidence="4 10" id="KW-0677">Repeat</keyword>
<dbReference type="GO" id="GO:0005789">
    <property type="term" value="C:endoplasmic reticulum membrane"/>
    <property type="evidence" value="ECO:0007669"/>
    <property type="project" value="UniProtKB-SubCell"/>
</dbReference>
<keyword evidence="9 10" id="KW-0472">Membrane</keyword>
<reference evidence="11" key="2">
    <citation type="submission" date="2014-06" db="EMBL/GenBank/DDBJ databases">
        <title>The complete genome of Blastobotrys (Arxula) adeninivorans LS3 - a yeast of biotechnological interest.</title>
        <authorList>
            <person name="Kunze G."/>
            <person name="Gaillardin C."/>
            <person name="Czernicka M."/>
            <person name="Durrens P."/>
            <person name="Martin T."/>
            <person name="Boer E."/>
            <person name="Gabaldon T."/>
            <person name="Cruz J."/>
            <person name="Talla E."/>
            <person name="Marck C."/>
            <person name="Goffeau A."/>
            <person name="Barbe V."/>
            <person name="Baret P."/>
            <person name="Baronian K."/>
            <person name="Beier S."/>
            <person name="Bleykasten C."/>
            <person name="Bode R."/>
            <person name="Casaregola S."/>
            <person name="Despons L."/>
            <person name="Fairhead C."/>
            <person name="Giersberg M."/>
            <person name="Gierski P."/>
            <person name="Hahnel U."/>
            <person name="Hartmann A."/>
            <person name="Jankowska D."/>
            <person name="Jubin C."/>
            <person name="Jung P."/>
            <person name="Lafontaine I."/>
            <person name="Leh-Louis V."/>
            <person name="Lemaire M."/>
            <person name="Marcet-Houben M."/>
            <person name="Mascher M."/>
            <person name="Morel G."/>
            <person name="Richard G.-F."/>
            <person name="Riechen J."/>
            <person name="Sacerdot C."/>
            <person name="Sarkar A."/>
            <person name="Savel G."/>
            <person name="Schacherer J."/>
            <person name="Sherman D."/>
            <person name="Straub M.-L."/>
            <person name="Stein N."/>
            <person name="Thierry A."/>
            <person name="Trautwein-Schult A."/>
            <person name="Westhof E."/>
            <person name="Worch S."/>
            <person name="Dujon B."/>
            <person name="Souciet J.-L."/>
            <person name="Wincker P."/>
            <person name="Scholz U."/>
            <person name="Neuveglise N."/>
        </authorList>
    </citation>
    <scope>NUCLEOTIDE SEQUENCE</scope>
    <source>
        <strain evidence="11">LS3</strain>
    </source>
</reference>
<evidence type="ECO:0000256" key="7">
    <source>
        <dbReference type="ARBA" id="ARBA00022927"/>
    </source>
</evidence>
<dbReference type="PANTHER" id="PTHR23284:SF0">
    <property type="entry name" value="PROLACTIN REGULATORY ELEMENT-BINDING PROTEIN"/>
    <property type="match status" value="1"/>
</dbReference>
<dbReference type="Gene3D" id="2.130.10.10">
    <property type="entry name" value="YVTN repeat-like/Quinoprotein amine dehydrogenase"/>
    <property type="match status" value="1"/>
</dbReference>
<evidence type="ECO:0000256" key="5">
    <source>
        <dbReference type="ARBA" id="ARBA00022824"/>
    </source>
</evidence>
<dbReference type="GO" id="GO:0006888">
    <property type="term" value="P:endoplasmic reticulum to Golgi vesicle-mediated transport"/>
    <property type="evidence" value="ECO:0007669"/>
    <property type="project" value="UniProtKB-UniRule"/>
</dbReference>
<dbReference type="InterPro" id="IPR015943">
    <property type="entry name" value="WD40/YVTN_repeat-like_dom_sf"/>
</dbReference>
<evidence type="ECO:0000256" key="10">
    <source>
        <dbReference type="RuleBase" id="RU369019"/>
    </source>
</evidence>
<dbReference type="GO" id="GO:0003400">
    <property type="term" value="P:regulation of COPII vesicle coating"/>
    <property type="evidence" value="ECO:0007669"/>
    <property type="project" value="UniProtKB-UniRule"/>
</dbReference>
<keyword evidence="8 10" id="KW-1133">Transmembrane helix</keyword>
<reference evidence="11" key="1">
    <citation type="submission" date="2014-02" db="EMBL/GenBank/DDBJ databases">
        <authorList>
            <person name="Genoscope - CEA"/>
        </authorList>
    </citation>
    <scope>NUCLEOTIDE SEQUENCE</scope>
    <source>
        <strain evidence="11">LS3</strain>
    </source>
</reference>
<dbReference type="GO" id="GO:0000139">
    <property type="term" value="C:Golgi membrane"/>
    <property type="evidence" value="ECO:0007669"/>
    <property type="project" value="UniProtKB-SubCell"/>
</dbReference>
<dbReference type="AlphaFoldDB" id="A0A060TA45"/>